<dbReference type="AlphaFoldDB" id="A0ABD0XXQ4"/>
<gene>
    <name evidence="2" type="ORF">AAG570_005423</name>
</gene>
<name>A0ABD0XXQ4_9HEMI</name>
<feature type="region of interest" description="Disordered" evidence="1">
    <location>
        <begin position="194"/>
        <end position="220"/>
    </location>
</feature>
<proteinExistence type="predicted"/>
<organism evidence="2 3">
    <name type="scientific">Ranatra chinensis</name>
    <dbReference type="NCBI Taxonomy" id="642074"/>
    <lineage>
        <taxon>Eukaryota</taxon>
        <taxon>Metazoa</taxon>
        <taxon>Ecdysozoa</taxon>
        <taxon>Arthropoda</taxon>
        <taxon>Hexapoda</taxon>
        <taxon>Insecta</taxon>
        <taxon>Pterygota</taxon>
        <taxon>Neoptera</taxon>
        <taxon>Paraneoptera</taxon>
        <taxon>Hemiptera</taxon>
        <taxon>Heteroptera</taxon>
        <taxon>Panheteroptera</taxon>
        <taxon>Nepomorpha</taxon>
        <taxon>Nepidae</taxon>
        <taxon>Ranatrinae</taxon>
        <taxon>Ranatra</taxon>
    </lineage>
</organism>
<protein>
    <submittedName>
        <fullName evidence="2">Uncharacterized protein</fullName>
    </submittedName>
</protein>
<dbReference type="Proteomes" id="UP001558652">
    <property type="component" value="Unassembled WGS sequence"/>
</dbReference>
<feature type="compositionally biased region" description="Acidic residues" evidence="1">
    <location>
        <begin position="210"/>
        <end position="220"/>
    </location>
</feature>
<evidence type="ECO:0000256" key="1">
    <source>
        <dbReference type="SAM" id="MobiDB-lite"/>
    </source>
</evidence>
<evidence type="ECO:0000313" key="3">
    <source>
        <dbReference type="Proteomes" id="UP001558652"/>
    </source>
</evidence>
<sequence length="220" mass="24238">MMTFRHIKRCEGADTDLKLRTSPSNRRGGYRGERCHLSTALNKRELHALDRDVIGAVRHSFDRDSPFGSWSVWTLQGERECSTALVTLGCAACYRYPPGPPPRIPPGRFHKLTMGFGRGSATQSEELDDRTNLGRTPDSECVCRPTGRSSLRSAPATGFSSCSDNSILSSLYADTSPPLINNVLGACRHSRIAILPPPDGRRERRVPRGDDEDQDATLPS</sequence>
<keyword evidence="3" id="KW-1185">Reference proteome</keyword>
<dbReference type="EMBL" id="JBFDAA010000018">
    <property type="protein sequence ID" value="KAL1115928.1"/>
    <property type="molecule type" value="Genomic_DNA"/>
</dbReference>
<comment type="caution">
    <text evidence="2">The sequence shown here is derived from an EMBL/GenBank/DDBJ whole genome shotgun (WGS) entry which is preliminary data.</text>
</comment>
<accession>A0ABD0XXQ4</accession>
<reference evidence="2 3" key="1">
    <citation type="submission" date="2024-07" db="EMBL/GenBank/DDBJ databases">
        <title>Chromosome-level genome assembly of the water stick insect Ranatra chinensis (Heteroptera: Nepidae).</title>
        <authorList>
            <person name="Liu X."/>
        </authorList>
    </citation>
    <scope>NUCLEOTIDE SEQUENCE [LARGE SCALE GENOMIC DNA]</scope>
    <source>
        <strain evidence="2">Cailab_2021Rc</strain>
        <tissue evidence="2">Muscle</tissue>
    </source>
</reference>
<evidence type="ECO:0000313" key="2">
    <source>
        <dbReference type="EMBL" id="KAL1115928.1"/>
    </source>
</evidence>
<feature type="compositionally biased region" description="Basic and acidic residues" evidence="1">
    <location>
        <begin position="199"/>
        <end position="209"/>
    </location>
</feature>